<evidence type="ECO:0000256" key="11">
    <source>
        <dbReference type="ARBA" id="ARBA00023002"/>
    </source>
</evidence>
<dbReference type="Proteomes" id="UP000258309">
    <property type="component" value="Unassembled WGS sequence"/>
</dbReference>
<comment type="catalytic activity">
    <reaction evidence="14">
        <text>(S)-lactate + 2 Fe(III)-[cytochrome c] = 2 Fe(II)-[cytochrome c] + pyruvate + 2 H(+)</text>
        <dbReference type="Rhea" id="RHEA:19909"/>
        <dbReference type="Rhea" id="RHEA-COMP:10350"/>
        <dbReference type="Rhea" id="RHEA-COMP:14399"/>
        <dbReference type="ChEBI" id="CHEBI:15361"/>
        <dbReference type="ChEBI" id="CHEBI:15378"/>
        <dbReference type="ChEBI" id="CHEBI:16651"/>
        <dbReference type="ChEBI" id="CHEBI:29033"/>
        <dbReference type="ChEBI" id="CHEBI:29034"/>
        <dbReference type="EC" id="1.1.2.3"/>
    </reaction>
    <physiologicalReaction direction="left-to-right" evidence="14">
        <dbReference type="Rhea" id="RHEA:19910"/>
    </physiologicalReaction>
</comment>
<comment type="similarity">
    <text evidence="16">In the N-terminal section; belongs to the cytochrome b5 family.</text>
</comment>
<evidence type="ECO:0000259" key="24">
    <source>
        <dbReference type="PROSITE" id="PS51349"/>
    </source>
</evidence>
<feature type="non-terminal residue" evidence="25">
    <location>
        <position position="481"/>
    </location>
</feature>
<evidence type="ECO:0000256" key="4">
    <source>
        <dbReference type="ARBA" id="ARBA00011881"/>
    </source>
</evidence>
<evidence type="ECO:0000259" key="23">
    <source>
        <dbReference type="PROSITE" id="PS50255"/>
    </source>
</evidence>
<gene>
    <name evidence="25" type="ORF">B7463_g9891</name>
</gene>
<dbReference type="Gene3D" id="3.20.20.70">
    <property type="entry name" value="Aldolase class I"/>
    <property type="match status" value="1"/>
</dbReference>
<feature type="domain" description="Cytochrome b5 heme-binding" evidence="23">
    <location>
        <begin position="1"/>
        <end position="76"/>
    </location>
</feature>
<accession>A0A3E2GZ94</accession>
<evidence type="ECO:0000256" key="20">
    <source>
        <dbReference type="ARBA" id="ARBA00078774"/>
    </source>
</evidence>
<dbReference type="InterPro" id="IPR036400">
    <property type="entry name" value="Cyt_B5-like_heme/steroid_sf"/>
</dbReference>
<organism evidence="25 26">
    <name type="scientific">Scytalidium lignicola</name>
    <name type="common">Hyphomycete</name>
    <dbReference type="NCBI Taxonomy" id="5539"/>
    <lineage>
        <taxon>Eukaryota</taxon>
        <taxon>Fungi</taxon>
        <taxon>Dikarya</taxon>
        <taxon>Ascomycota</taxon>
        <taxon>Pezizomycotina</taxon>
        <taxon>Leotiomycetes</taxon>
        <taxon>Leotiomycetes incertae sedis</taxon>
        <taxon>Scytalidium</taxon>
    </lineage>
</organism>
<keyword evidence="26" id="KW-1185">Reference proteome</keyword>
<dbReference type="Pfam" id="PF00173">
    <property type="entry name" value="Cyt-b5"/>
    <property type="match status" value="1"/>
</dbReference>
<keyword evidence="10" id="KW-0809">Transit peptide</keyword>
<keyword evidence="11" id="KW-0560">Oxidoreductase</keyword>
<keyword evidence="5" id="KW-0813">Transport</keyword>
<dbReference type="GO" id="GO:0005758">
    <property type="term" value="C:mitochondrial intermembrane space"/>
    <property type="evidence" value="ECO:0007669"/>
    <property type="project" value="UniProtKB-SubCell"/>
</dbReference>
<name>A0A3E2GZ94_SCYLI</name>
<evidence type="ECO:0000256" key="17">
    <source>
        <dbReference type="ARBA" id="ARBA00066458"/>
    </source>
</evidence>
<comment type="caution">
    <text evidence="25">The sequence shown here is derived from an EMBL/GenBank/DDBJ whole genome shotgun (WGS) entry which is preliminary data.</text>
</comment>
<dbReference type="FunFam" id="3.10.120.10:FF:000009">
    <property type="entry name" value="Cytochrome b2, mitochondrial, putative"/>
    <property type="match status" value="1"/>
</dbReference>
<evidence type="ECO:0000256" key="10">
    <source>
        <dbReference type="ARBA" id="ARBA00022946"/>
    </source>
</evidence>
<proteinExistence type="inferred from homology"/>
<dbReference type="FunFam" id="3.20.20.70:FF:000062">
    <property type="entry name" value="Cytochrome b2, mitochondrial, putative"/>
    <property type="match status" value="1"/>
</dbReference>
<dbReference type="AlphaFoldDB" id="A0A3E2GZ94"/>
<dbReference type="PROSITE" id="PS00191">
    <property type="entry name" value="CYTOCHROME_B5_1"/>
    <property type="match status" value="1"/>
</dbReference>
<comment type="similarity">
    <text evidence="22">Belongs to the cytochrome b5 family.</text>
</comment>
<comment type="similarity">
    <text evidence="15">In the C-terminal section; belongs to the FMN-dependent alpha-hydroxy acid dehydrogenase family.</text>
</comment>
<keyword evidence="13" id="KW-0496">Mitochondrion</keyword>
<evidence type="ECO:0000256" key="18">
    <source>
        <dbReference type="ARBA" id="ARBA00068515"/>
    </source>
</evidence>
<dbReference type="PROSITE" id="PS50255">
    <property type="entry name" value="CYTOCHROME_B5_2"/>
    <property type="match status" value="1"/>
</dbReference>
<evidence type="ECO:0000256" key="5">
    <source>
        <dbReference type="ARBA" id="ARBA00022448"/>
    </source>
</evidence>
<dbReference type="GO" id="GO:0004460">
    <property type="term" value="F:L-lactate dehydrogenase (cytochrome) activity"/>
    <property type="evidence" value="ECO:0007669"/>
    <property type="project" value="UniProtKB-EC"/>
</dbReference>
<dbReference type="CDD" id="cd02922">
    <property type="entry name" value="FCB2_FMN"/>
    <property type="match status" value="1"/>
</dbReference>
<dbReference type="SMART" id="SM01117">
    <property type="entry name" value="Cyt-b5"/>
    <property type="match status" value="1"/>
</dbReference>
<keyword evidence="6 22" id="KW-0349">Heme</keyword>
<dbReference type="InterPro" id="IPR018506">
    <property type="entry name" value="Cyt_B5_heme-BS"/>
</dbReference>
<keyword evidence="9 22" id="KW-0479">Metal-binding</keyword>
<evidence type="ECO:0000256" key="21">
    <source>
        <dbReference type="ARBA" id="ARBA00078938"/>
    </source>
</evidence>
<dbReference type="PANTHER" id="PTHR10578">
    <property type="entry name" value="S -2-HYDROXY-ACID OXIDASE-RELATED"/>
    <property type="match status" value="1"/>
</dbReference>
<dbReference type="Gene3D" id="3.10.120.10">
    <property type="entry name" value="Cytochrome b5-like heme/steroid binding domain"/>
    <property type="match status" value="1"/>
</dbReference>
<dbReference type="OMA" id="FFQLYVP"/>
<evidence type="ECO:0000256" key="8">
    <source>
        <dbReference type="ARBA" id="ARBA00022643"/>
    </source>
</evidence>
<evidence type="ECO:0000256" key="14">
    <source>
        <dbReference type="ARBA" id="ARBA00052399"/>
    </source>
</evidence>
<dbReference type="InterPro" id="IPR037458">
    <property type="entry name" value="L-MDH/L-LDH_FMN-bd"/>
</dbReference>
<dbReference type="OrthoDB" id="1925334at2759"/>
<dbReference type="SUPFAM" id="SSF55856">
    <property type="entry name" value="Cytochrome b5-like heme/steroid binding domain"/>
    <property type="match status" value="1"/>
</dbReference>
<protein>
    <recommendedName>
        <fullName evidence="18">L-lactate dehydrogenase (cytochrome)</fullName>
        <ecNumber evidence="17">1.1.2.3</ecNumber>
    </recommendedName>
    <alternativeName>
        <fullName evidence="20">Cytochrome b2</fullName>
    </alternativeName>
    <alternativeName>
        <fullName evidence="19">Flavocytochrome b2</fullName>
    </alternativeName>
    <alternativeName>
        <fullName evidence="21">L-lactate ferricytochrome c oxidoreductase</fullName>
    </alternativeName>
</protein>
<dbReference type="EMBL" id="NCSJ02000261">
    <property type="protein sequence ID" value="RFU26456.1"/>
    <property type="molecule type" value="Genomic_DNA"/>
</dbReference>
<dbReference type="PRINTS" id="PR00363">
    <property type="entry name" value="CYTOCHROMEB5"/>
</dbReference>
<dbReference type="EC" id="1.1.2.3" evidence="17"/>
<dbReference type="PROSITE" id="PS51349">
    <property type="entry name" value="FMN_HYDROXY_ACID_DH_2"/>
    <property type="match status" value="1"/>
</dbReference>
<evidence type="ECO:0000256" key="12">
    <source>
        <dbReference type="ARBA" id="ARBA00023004"/>
    </source>
</evidence>
<dbReference type="GO" id="GO:0020037">
    <property type="term" value="F:heme binding"/>
    <property type="evidence" value="ECO:0007669"/>
    <property type="project" value="UniProtKB-UniRule"/>
</dbReference>
<dbReference type="InterPro" id="IPR008259">
    <property type="entry name" value="FMN_hydac_DH_AS"/>
</dbReference>
<feature type="non-terminal residue" evidence="25">
    <location>
        <position position="1"/>
    </location>
</feature>
<dbReference type="InterPro" id="IPR001199">
    <property type="entry name" value="Cyt_B5-like_heme/steroid-bd"/>
</dbReference>
<evidence type="ECO:0000256" key="16">
    <source>
        <dbReference type="ARBA" id="ARBA00061589"/>
    </source>
</evidence>
<dbReference type="PANTHER" id="PTHR10578:SF104">
    <property type="entry name" value="CYTOCHROME B2, MITOCHONDRIAL-RELATED"/>
    <property type="match status" value="1"/>
</dbReference>
<evidence type="ECO:0000256" key="15">
    <source>
        <dbReference type="ARBA" id="ARBA00061137"/>
    </source>
</evidence>
<evidence type="ECO:0000256" key="2">
    <source>
        <dbReference type="ARBA" id="ARBA00001970"/>
    </source>
</evidence>
<comment type="subunit">
    <text evidence="4">Homotetramer.</text>
</comment>
<evidence type="ECO:0000313" key="25">
    <source>
        <dbReference type="EMBL" id="RFU26456.1"/>
    </source>
</evidence>
<evidence type="ECO:0000256" key="1">
    <source>
        <dbReference type="ARBA" id="ARBA00001917"/>
    </source>
</evidence>
<evidence type="ECO:0000256" key="9">
    <source>
        <dbReference type="ARBA" id="ARBA00022723"/>
    </source>
</evidence>
<dbReference type="InterPro" id="IPR037396">
    <property type="entry name" value="FMN_HAD"/>
</dbReference>
<dbReference type="Pfam" id="PF01070">
    <property type="entry name" value="FMN_dh"/>
    <property type="match status" value="1"/>
</dbReference>
<evidence type="ECO:0000256" key="6">
    <source>
        <dbReference type="ARBA" id="ARBA00022617"/>
    </source>
</evidence>
<comment type="cofactor">
    <cofactor evidence="1">
        <name>FMN</name>
        <dbReference type="ChEBI" id="CHEBI:58210"/>
    </cofactor>
</comment>
<keyword evidence="7" id="KW-0285">Flavoprotein</keyword>
<evidence type="ECO:0000256" key="7">
    <source>
        <dbReference type="ARBA" id="ARBA00022630"/>
    </source>
</evidence>
<comment type="cofactor">
    <cofactor evidence="2">
        <name>heme b</name>
        <dbReference type="ChEBI" id="CHEBI:60344"/>
    </cofactor>
</comment>
<keyword evidence="8" id="KW-0288">FMN</keyword>
<reference evidence="25 26" key="1">
    <citation type="submission" date="2018-05" db="EMBL/GenBank/DDBJ databases">
        <title>Draft genome sequence of Scytalidium lignicola DSM 105466, a ubiquitous saprotrophic fungus.</title>
        <authorList>
            <person name="Buettner E."/>
            <person name="Gebauer A.M."/>
            <person name="Hofrichter M."/>
            <person name="Liers C."/>
            <person name="Kellner H."/>
        </authorList>
    </citation>
    <scope>NUCLEOTIDE SEQUENCE [LARGE SCALE GENOMIC DNA]</scope>
    <source>
        <strain evidence="25 26">DSM 105466</strain>
    </source>
</reference>
<dbReference type="SUPFAM" id="SSF51395">
    <property type="entry name" value="FMN-linked oxidoreductases"/>
    <property type="match status" value="1"/>
</dbReference>
<sequence length="481" mass="52740">MLNGQEVAKHNSRKSCWVVIKGKVYDLTSFLNDHPGGANSILRYGGKDATAEYELLHSPGTIEKTLSPEQHLGPVEPGTMSSIQTGQSADIDPPKSIPISLCLNLEDIELAAQKVISLRAWTYFHSAADSLQSLNINLGDWKKISFRPRVLRNVAQINMERTIMGQKSRLPFFIAPAAMAKLAHPDGELCLARGAGIHSIPYCTSSYSSVSHENIAACMAERSGGCLFFQLYVSRTKARTLELIALARKLGFKALVVTVDTPVVGKREEDERYKAEVELESGVVEMPRIADPNPGTEAPILRGVHSSTLDWHDLKWIREAWAGAGPVVLKGIQTAEDAKRAAEIGVDGIYLSNHGGRQIDYAPSSIRTLLEIRRFCPEILSKVEVYLDGGIRRGADVLKALCLGATAVSLGRPFMYALGAYGSEGVVKAIQILSDEIETTMRLLGVTDLSELNPDLVNYTILEQELPKSLREFTFQPQSRL</sequence>
<dbReference type="STRING" id="5539.A0A3E2GZ94"/>
<keyword evidence="12 22" id="KW-0408">Iron</keyword>
<evidence type="ECO:0000313" key="26">
    <source>
        <dbReference type="Proteomes" id="UP000258309"/>
    </source>
</evidence>
<comment type="subcellular location">
    <subcellularLocation>
        <location evidence="3">Mitochondrion intermembrane space</location>
    </subcellularLocation>
</comment>
<dbReference type="GO" id="GO:0046872">
    <property type="term" value="F:metal ion binding"/>
    <property type="evidence" value="ECO:0007669"/>
    <property type="project" value="UniProtKB-UniRule"/>
</dbReference>
<evidence type="ECO:0000256" key="22">
    <source>
        <dbReference type="RuleBase" id="RU362121"/>
    </source>
</evidence>
<evidence type="ECO:0000256" key="3">
    <source>
        <dbReference type="ARBA" id="ARBA00004569"/>
    </source>
</evidence>
<feature type="domain" description="FMN hydroxy acid dehydrogenase" evidence="24">
    <location>
        <begin position="97"/>
        <end position="462"/>
    </location>
</feature>
<evidence type="ECO:0000256" key="13">
    <source>
        <dbReference type="ARBA" id="ARBA00023128"/>
    </source>
</evidence>
<evidence type="ECO:0000256" key="19">
    <source>
        <dbReference type="ARBA" id="ARBA00075949"/>
    </source>
</evidence>
<dbReference type="PROSITE" id="PS00557">
    <property type="entry name" value="FMN_HYDROXY_ACID_DH_1"/>
    <property type="match status" value="1"/>
</dbReference>
<dbReference type="InterPro" id="IPR013785">
    <property type="entry name" value="Aldolase_TIM"/>
</dbReference>
<dbReference type="InterPro" id="IPR000262">
    <property type="entry name" value="FMN-dep_DH"/>
</dbReference>